<feature type="domain" description="M23ase beta-sheet core" evidence="4">
    <location>
        <begin position="347"/>
        <end position="441"/>
    </location>
</feature>
<feature type="chain" id="PRO_5012980936" evidence="3">
    <location>
        <begin position="17"/>
        <end position="447"/>
    </location>
</feature>
<keyword evidence="1" id="KW-0175">Coiled coil</keyword>
<dbReference type="CDD" id="cd12797">
    <property type="entry name" value="M23_peptidase"/>
    <property type="match status" value="1"/>
</dbReference>
<feature type="region of interest" description="Disordered" evidence="2">
    <location>
        <begin position="281"/>
        <end position="303"/>
    </location>
</feature>
<proteinExistence type="predicted"/>
<dbReference type="SUPFAM" id="SSF51261">
    <property type="entry name" value="Duplicated hybrid motif"/>
    <property type="match status" value="1"/>
</dbReference>
<evidence type="ECO:0000313" key="5">
    <source>
        <dbReference type="EMBL" id="SMC24445.1"/>
    </source>
</evidence>
<accession>A0A1W1XKK0</accession>
<reference evidence="5 6" key="1">
    <citation type="submission" date="2017-04" db="EMBL/GenBank/DDBJ databases">
        <authorList>
            <person name="Afonso C.L."/>
            <person name="Miller P.J."/>
            <person name="Scott M.A."/>
            <person name="Spackman E."/>
            <person name="Goraichik I."/>
            <person name="Dimitrov K.M."/>
            <person name="Suarez D.L."/>
            <person name="Swayne D.E."/>
        </authorList>
    </citation>
    <scope>NUCLEOTIDE SEQUENCE [LARGE SCALE GENOMIC DNA]</scope>
    <source>
        <strain evidence="5 6">DSM 23236</strain>
    </source>
</reference>
<evidence type="ECO:0000256" key="2">
    <source>
        <dbReference type="SAM" id="MobiDB-lite"/>
    </source>
</evidence>
<dbReference type="PANTHER" id="PTHR21666:SF270">
    <property type="entry name" value="MUREIN HYDROLASE ACTIVATOR ENVC"/>
    <property type="match status" value="1"/>
</dbReference>
<dbReference type="InterPro" id="IPR016047">
    <property type="entry name" value="M23ase_b-sheet_dom"/>
</dbReference>
<dbReference type="PANTHER" id="PTHR21666">
    <property type="entry name" value="PEPTIDASE-RELATED"/>
    <property type="match status" value="1"/>
</dbReference>
<gene>
    <name evidence="5" type="ORF">SAMN02745857_01904</name>
</gene>
<evidence type="ECO:0000259" key="4">
    <source>
        <dbReference type="Pfam" id="PF01551"/>
    </source>
</evidence>
<evidence type="ECO:0000256" key="3">
    <source>
        <dbReference type="SAM" id="SignalP"/>
    </source>
</evidence>
<name>A0A1W1XKK0_9NEIS</name>
<keyword evidence="5" id="KW-0378">Hydrolase</keyword>
<dbReference type="Gene3D" id="6.10.250.3150">
    <property type="match status" value="1"/>
</dbReference>
<protein>
    <submittedName>
        <fullName evidence="5">Septal ring factor EnvC, activator of murein hydrolases AmiA and AmiB</fullName>
    </submittedName>
</protein>
<sequence length="447" mass="48778">MRSAILFLLLSTGALAAPAGDNARAQSAQTQEELKSLHSQIGELKKKLASNESNRKEAADALKESETAISDANRVLTDLTQKRQLTEAQLARLEADIAQTRIHIRASQQRLGDLLNTRYRAGDLEAWKLLLNQQDPNEVSRTLGYYRYLVDAQQRFAARLQGQLNELSRLSDEIRERSAELKALARAKAQQKEELEGEQQAHATLVRQLSRQIDSQRNEIEKLAADEKRLGQLVERLNAIIKEQERKAAIARAREAARQKQLAEQQARLAAQQAKAAAAAAARAKAAGKPAPTPLPTPAPQVVRNNEQVPDASQAGQAFAALKGRLKLPVRGEIINRFGSQRAEGTSWKGIMLRATSGQPVHAVASGRVVFADWLRGFGNMIIVDHGGGYLSLYSGCESLLKPVGENIRAGDAIATTGNSGGMADSGLYFEIRQNGRPLDPMAWAGQ</sequence>
<dbReference type="InterPro" id="IPR011055">
    <property type="entry name" value="Dup_hybrid_motif"/>
</dbReference>
<dbReference type="FunFam" id="2.70.70.10:FF:000003">
    <property type="entry name" value="Murein hydrolase activator EnvC"/>
    <property type="match status" value="1"/>
</dbReference>
<dbReference type="InterPro" id="IPR050570">
    <property type="entry name" value="Cell_wall_metabolism_enzyme"/>
</dbReference>
<dbReference type="Proteomes" id="UP000192761">
    <property type="component" value="Unassembled WGS sequence"/>
</dbReference>
<dbReference type="STRING" id="1121001.SAMN02745857_01904"/>
<dbReference type="AlphaFoldDB" id="A0A1W1XKK0"/>
<evidence type="ECO:0000313" key="6">
    <source>
        <dbReference type="Proteomes" id="UP000192761"/>
    </source>
</evidence>
<dbReference type="GO" id="GO:0004222">
    <property type="term" value="F:metalloendopeptidase activity"/>
    <property type="evidence" value="ECO:0007669"/>
    <property type="project" value="TreeGrafter"/>
</dbReference>
<organism evidence="5 6">
    <name type="scientific">Andreprevotia lacus DSM 23236</name>
    <dbReference type="NCBI Taxonomy" id="1121001"/>
    <lineage>
        <taxon>Bacteria</taxon>
        <taxon>Pseudomonadati</taxon>
        <taxon>Pseudomonadota</taxon>
        <taxon>Betaproteobacteria</taxon>
        <taxon>Neisseriales</taxon>
        <taxon>Chitinibacteraceae</taxon>
        <taxon>Andreprevotia</taxon>
    </lineage>
</organism>
<dbReference type="RefSeq" id="WP_084090554.1">
    <property type="nucleotide sequence ID" value="NZ_FWXD01000009.1"/>
</dbReference>
<evidence type="ECO:0000256" key="1">
    <source>
        <dbReference type="SAM" id="Coils"/>
    </source>
</evidence>
<feature type="coiled-coil region" evidence="1">
    <location>
        <begin position="27"/>
        <end position="110"/>
    </location>
</feature>
<dbReference type="EMBL" id="FWXD01000009">
    <property type="protein sequence ID" value="SMC24445.1"/>
    <property type="molecule type" value="Genomic_DNA"/>
</dbReference>
<dbReference type="OrthoDB" id="9784703at2"/>
<keyword evidence="3" id="KW-0732">Signal</keyword>
<keyword evidence="6" id="KW-1185">Reference proteome</keyword>
<dbReference type="Gene3D" id="2.70.70.10">
    <property type="entry name" value="Glucose Permease (Domain IIA)"/>
    <property type="match status" value="1"/>
</dbReference>
<feature type="signal peptide" evidence="3">
    <location>
        <begin position="1"/>
        <end position="16"/>
    </location>
</feature>
<dbReference type="Pfam" id="PF01551">
    <property type="entry name" value="Peptidase_M23"/>
    <property type="match status" value="1"/>
</dbReference>